<dbReference type="HOGENOM" id="CLU_2156598_0_0_11"/>
<organism evidence="2 3">
    <name type="scientific">Sanguibacter keddieii (strain ATCC 51767 / DSM 10542 / NCFB 3025 / ST-74)</name>
    <dbReference type="NCBI Taxonomy" id="446469"/>
    <lineage>
        <taxon>Bacteria</taxon>
        <taxon>Bacillati</taxon>
        <taxon>Actinomycetota</taxon>
        <taxon>Actinomycetes</taxon>
        <taxon>Micrococcales</taxon>
        <taxon>Sanguibacteraceae</taxon>
        <taxon>Sanguibacter</taxon>
    </lineage>
</organism>
<proteinExistence type="predicted"/>
<dbReference type="KEGG" id="ske:Sked_12630"/>
<dbReference type="RefSeq" id="WP_012866274.1">
    <property type="nucleotide sequence ID" value="NC_013521.1"/>
</dbReference>
<keyword evidence="3" id="KW-1185">Reference proteome</keyword>
<dbReference type="Proteomes" id="UP000000322">
    <property type="component" value="Chromosome"/>
</dbReference>
<protein>
    <submittedName>
        <fullName evidence="2">Uncharacterized protein</fullName>
    </submittedName>
</protein>
<keyword evidence="1" id="KW-0812">Transmembrane</keyword>
<accession>D1BEC7</accession>
<evidence type="ECO:0000313" key="2">
    <source>
        <dbReference type="EMBL" id="ACZ21205.1"/>
    </source>
</evidence>
<reference evidence="2 3" key="1">
    <citation type="journal article" date="2009" name="Stand. Genomic Sci.">
        <title>Complete genome sequence of Sanguibacter keddieii type strain (ST-74).</title>
        <authorList>
            <person name="Ivanova N."/>
            <person name="Sikorski J."/>
            <person name="Sims D."/>
            <person name="Brettin T."/>
            <person name="Detter J.C."/>
            <person name="Han C."/>
            <person name="Lapidus A."/>
            <person name="Copeland A."/>
            <person name="Glavina Del Rio T."/>
            <person name="Nolan M."/>
            <person name="Chen F."/>
            <person name="Lucas S."/>
            <person name="Tice H."/>
            <person name="Cheng J.F."/>
            <person name="Bruce D."/>
            <person name="Goodwin L."/>
            <person name="Pitluck S."/>
            <person name="Pati A."/>
            <person name="Mavromatis K."/>
            <person name="Chen A."/>
            <person name="Palaniappan K."/>
            <person name="D'haeseleer P."/>
            <person name="Chain P."/>
            <person name="Bristow J."/>
            <person name="Eisen J.A."/>
            <person name="Markowitz V."/>
            <person name="Hugenholtz P."/>
            <person name="Goker M."/>
            <person name="Pukall R."/>
            <person name="Klenk H.P."/>
            <person name="Kyrpides N.C."/>
        </authorList>
    </citation>
    <scope>NUCLEOTIDE SEQUENCE [LARGE SCALE GENOMIC DNA]</scope>
    <source>
        <strain evidence="3">ATCC 51767 / DSM 10542 / NCFB 3025 / ST-74</strain>
    </source>
</reference>
<dbReference type="AlphaFoldDB" id="D1BEC7"/>
<keyword evidence="1" id="KW-1133">Transmembrane helix</keyword>
<evidence type="ECO:0000256" key="1">
    <source>
        <dbReference type="SAM" id="Phobius"/>
    </source>
</evidence>
<feature type="transmembrane region" description="Helical" evidence="1">
    <location>
        <begin position="24"/>
        <end position="43"/>
    </location>
</feature>
<name>D1BEC7_SANKS</name>
<evidence type="ECO:0000313" key="3">
    <source>
        <dbReference type="Proteomes" id="UP000000322"/>
    </source>
</evidence>
<sequence length="111" mass="11788">MTYDHAEAAATTDRRPALEAAARWCGRLAAVAGLFAAGFLVQWGNRYYISEVFVSPGPAVTVDEGQYAYDLLASAHDALLSAVVAMLLVGVLLVARAWLRSSDGPRASYVG</sequence>
<keyword evidence="1" id="KW-0472">Membrane</keyword>
<feature type="transmembrane region" description="Helical" evidence="1">
    <location>
        <begin position="78"/>
        <end position="99"/>
    </location>
</feature>
<gene>
    <name evidence="2" type="ordered locus">Sked_12630</name>
</gene>
<dbReference type="EMBL" id="CP001819">
    <property type="protein sequence ID" value="ACZ21205.1"/>
    <property type="molecule type" value="Genomic_DNA"/>
</dbReference>
<dbReference type="STRING" id="446469.Sked_12630"/>